<feature type="compositionally biased region" description="Low complexity" evidence="1">
    <location>
        <begin position="175"/>
        <end position="189"/>
    </location>
</feature>
<dbReference type="AlphaFoldDB" id="A0A9N7VM60"/>
<feature type="compositionally biased region" description="Acidic residues" evidence="1">
    <location>
        <begin position="203"/>
        <end position="219"/>
    </location>
</feature>
<sequence length="219" mass="22968">MSVTQRKQELSSTSSLWLFNRDRTRLRLTWRGRRGRTEKKRGIITSSSAISILKSAGAGPLPSVHLSLACDRSTSGSSDHWFLQESTETSCSSSRRLGNLPASDGSVSDRGRHEIQDASPASSQDSRGMLSSVNSLSSKGGEVGGAGTGVTSEQDLIRPPRELSGGAPAREAEPSVGASGGRALSGSGRQQVAADEKFSAESDSGDEEEEEEEGGGGTR</sequence>
<organism evidence="2 3">
    <name type="scientific">Pleuronectes platessa</name>
    <name type="common">European plaice</name>
    <dbReference type="NCBI Taxonomy" id="8262"/>
    <lineage>
        <taxon>Eukaryota</taxon>
        <taxon>Metazoa</taxon>
        <taxon>Chordata</taxon>
        <taxon>Craniata</taxon>
        <taxon>Vertebrata</taxon>
        <taxon>Euteleostomi</taxon>
        <taxon>Actinopterygii</taxon>
        <taxon>Neopterygii</taxon>
        <taxon>Teleostei</taxon>
        <taxon>Neoteleostei</taxon>
        <taxon>Acanthomorphata</taxon>
        <taxon>Carangaria</taxon>
        <taxon>Pleuronectiformes</taxon>
        <taxon>Pleuronectoidei</taxon>
        <taxon>Pleuronectidae</taxon>
        <taxon>Pleuronectes</taxon>
    </lineage>
</organism>
<reference evidence="2" key="1">
    <citation type="submission" date="2020-03" db="EMBL/GenBank/DDBJ databases">
        <authorList>
            <person name="Weist P."/>
        </authorList>
    </citation>
    <scope>NUCLEOTIDE SEQUENCE</scope>
</reference>
<feature type="compositionally biased region" description="Polar residues" evidence="1">
    <location>
        <begin position="119"/>
        <end position="138"/>
    </location>
</feature>
<evidence type="ECO:0000313" key="3">
    <source>
        <dbReference type="Proteomes" id="UP001153269"/>
    </source>
</evidence>
<dbReference type="Proteomes" id="UP001153269">
    <property type="component" value="Unassembled WGS sequence"/>
</dbReference>
<feature type="region of interest" description="Disordered" evidence="1">
    <location>
        <begin position="92"/>
        <end position="219"/>
    </location>
</feature>
<gene>
    <name evidence="2" type="ORF">PLEPLA_LOCUS39554</name>
</gene>
<accession>A0A9N7VM60</accession>
<protein>
    <submittedName>
        <fullName evidence="2">Uncharacterized protein</fullName>
    </submittedName>
</protein>
<feature type="compositionally biased region" description="Basic and acidic residues" evidence="1">
    <location>
        <begin position="107"/>
        <end position="116"/>
    </location>
</feature>
<proteinExistence type="predicted"/>
<dbReference type="EMBL" id="CADEAL010004104">
    <property type="protein sequence ID" value="CAB1451827.1"/>
    <property type="molecule type" value="Genomic_DNA"/>
</dbReference>
<name>A0A9N7VM60_PLEPL</name>
<comment type="caution">
    <text evidence="2">The sequence shown here is derived from an EMBL/GenBank/DDBJ whole genome shotgun (WGS) entry which is preliminary data.</text>
</comment>
<keyword evidence="3" id="KW-1185">Reference proteome</keyword>
<evidence type="ECO:0000313" key="2">
    <source>
        <dbReference type="EMBL" id="CAB1451827.1"/>
    </source>
</evidence>
<evidence type="ECO:0000256" key="1">
    <source>
        <dbReference type="SAM" id="MobiDB-lite"/>
    </source>
</evidence>